<dbReference type="Proteomes" id="UP001231124">
    <property type="component" value="Unassembled WGS sequence"/>
</dbReference>
<keyword evidence="4" id="KW-0249">Electron transport</keyword>
<feature type="domain" description="Cytochrome c" evidence="8">
    <location>
        <begin position="70"/>
        <end position="170"/>
    </location>
</feature>
<evidence type="ECO:0000313" key="10">
    <source>
        <dbReference type="Proteomes" id="UP001231124"/>
    </source>
</evidence>
<evidence type="ECO:0000259" key="8">
    <source>
        <dbReference type="PROSITE" id="PS51007"/>
    </source>
</evidence>
<feature type="compositionally biased region" description="Low complexity" evidence="7">
    <location>
        <begin position="285"/>
        <end position="299"/>
    </location>
</feature>
<evidence type="ECO:0000256" key="4">
    <source>
        <dbReference type="ARBA" id="ARBA00022982"/>
    </source>
</evidence>
<gene>
    <name evidence="9" type="ORF">QO012_001047</name>
</gene>
<dbReference type="PRINTS" id="PR00604">
    <property type="entry name" value="CYTCHRMECIAB"/>
</dbReference>
<feature type="compositionally biased region" description="Low complexity" evidence="7">
    <location>
        <begin position="227"/>
        <end position="237"/>
    </location>
</feature>
<evidence type="ECO:0000256" key="3">
    <source>
        <dbReference type="ARBA" id="ARBA00022723"/>
    </source>
</evidence>
<keyword evidence="10" id="KW-1185">Reference proteome</keyword>
<accession>A0ABU0HW40</accession>
<dbReference type="InterPro" id="IPR002327">
    <property type="entry name" value="Cyt_c_1A/1B"/>
</dbReference>
<sequence>MNAFEVNKIAGAVLGALLFAAGSGFVAELIYHPKPAGKAGYDLPEPEPAAAAAPAETASVEPIAVRLASASAEKGQGGTKACQACHSFEKGGPNKVGPDLWDVVERKKGGHEGYDYSAALKEKGGTWTYADLDEFLTSPKGYIKGTKMGFAGIASPTERANVIAYLRSLSDSPKPLPAAEKAEEKPAAAPAAAKSEEKAAPAAPAGDKPTAAKPAENKPSEGKDSPAKPADTTTAKPAIEKPPGSPRPEGNGSDRNAPSPPANAHDSDQQGQPSSLIPPEPTAPSAPAAKEPPAQANPEAVEKAKELDITVPKKDETQAPKP</sequence>
<evidence type="ECO:0000256" key="1">
    <source>
        <dbReference type="ARBA" id="ARBA00022448"/>
    </source>
</evidence>
<keyword evidence="3 6" id="KW-0479">Metal-binding</keyword>
<dbReference type="PANTHER" id="PTHR11961">
    <property type="entry name" value="CYTOCHROME C"/>
    <property type="match status" value="1"/>
</dbReference>
<feature type="compositionally biased region" description="Basic and acidic residues" evidence="7">
    <location>
        <begin position="300"/>
        <end position="322"/>
    </location>
</feature>
<organism evidence="9 10">
    <name type="scientific">Methylobacterium aerolatum</name>
    <dbReference type="NCBI Taxonomy" id="418708"/>
    <lineage>
        <taxon>Bacteria</taxon>
        <taxon>Pseudomonadati</taxon>
        <taxon>Pseudomonadota</taxon>
        <taxon>Alphaproteobacteria</taxon>
        <taxon>Hyphomicrobiales</taxon>
        <taxon>Methylobacteriaceae</taxon>
        <taxon>Methylobacterium</taxon>
    </lineage>
</organism>
<feature type="compositionally biased region" description="Low complexity" evidence="7">
    <location>
        <begin position="200"/>
        <end position="214"/>
    </location>
</feature>
<keyword evidence="1" id="KW-0813">Transport</keyword>
<evidence type="ECO:0000256" key="7">
    <source>
        <dbReference type="SAM" id="MobiDB-lite"/>
    </source>
</evidence>
<keyword evidence="5 6" id="KW-0408">Iron</keyword>
<dbReference type="Gene3D" id="1.10.760.10">
    <property type="entry name" value="Cytochrome c-like domain"/>
    <property type="match status" value="1"/>
</dbReference>
<dbReference type="RefSeq" id="WP_238201091.1">
    <property type="nucleotide sequence ID" value="NZ_BPQE01000002.1"/>
</dbReference>
<name>A0ABU0HW40_9HYPH</name>
<comment type="caution">
    <text evidence="9">The sequence shown here is derived from an EMBL/GenBank/DDBJ whole genome shotgun (WGS) entry which is preliminary data.</text>
</comment>
<reference evidence="9 10" key="1">
    <citation type="submission" date="2023-07" db="EMBL/GenBank/DDBJ databases">
        <title>Genomic Encyclopedia of Type Strains, Phase IV (KMG-IV): sequencing the most valuable type-strain genomes for metagenomic binning, comparative biology and taxonomic classification.</title>
        <authorList>
            <person name="Goeker M."/>
        </authorList>
    </citation>
    <scope>NUCLEOTIDE SEQUENCE [LARGE SCALE GENOMIC DNA]</scope>
    <source>
        <strain evidence="9 10">DSM 19013</strain>
    </source>
</reference>
<feature type="region of interest" description="Disordered" evidence="7">
    <location>
        <begin position="171"/>
        <end position="322"/>
    </location>
</feature>
<dbReference type="SUPFAM" id="SSF46626">
    <property type="entry name" value="Cytochrome c"/>
    <property type="match status" value="1"/>
</dbReference>
<feature type="compositionally biased region" description="Basic and acidic residues" evidence="7">
    <location>
        <begin position="215"/>
        <end position="226"/>
    </location>
</feature>
<keyword evidence="2 6" id="KW-0349">Heme</keyword>
<dbReference type="EMBL" id="JAUSVP010000002">
    <property type="protein sequence ID" value="MDQ0446558.1"/>
    <property type="molecule type" value="Genomic_DNA"/>
</dbReference>
<dbReference type="InterPro" id="IPR009056">
    <property type="entry name" value="Cyt_c-like_dom"/>
</dbReference>
<evidence type="ECO:0000256" key="5">
    <source>
        <dbReference type="ARBA" id="ARBA00023004"/>
    </source>
</evidence>
<dbReference type="InterPro" id="IPR036909">
    <property type="entry name" value="Cyt_c-like_dom_sf"/>
</dbReference>
<evidence type="ECO:0000313" key="9">
    <source>
        <dbReference type="EMBL" id="MDQ0446558.1"/>
    </source>
</evidence>
<protein>
    <submittedName>
        <fullName evidence="9">Cytochrome c</fullName>
    </submittedName>
</protein>
<dbReference type="PROSITE" id="PS51007">
    <property type="entry name" value="CYTC"/>
    <property type="match status" value="1"/>
</dbReference>
<proteinExistence type="predicted"/>
<dbReference type="Pfam" id="PF00034">
    <property type="entry name" value="Cytochrom_C"/>
    <property type="match status" value="1"/>
</dbReference>
<evidence type="ECO:0000256" key="6">
    <source>
        <dbReference type="PROSITE-ProRule" id="PRU00433"/>
    </source>
</evidence>
<evidence type="ECO:0000256" key="2">
    <source>
        <dbReference type="ARBA" id="ARBA00022617"/>
    </source>
</evidence>